<evidence type="ECO:0000256" key="4">
    <source>
        <dbReference type="ARBA" id="ARBA00021870"/>
    </source>
</evidence>
<comment type="similarity">
    <text evidence="3 11">Belongs to the FliG family.</text>
</comment>
<gene>
    <name evidence="15" type="primary">fliG</name>
    <name evidence="15" type="ORF">FHK82_09010</name>
</gene>
<evidence type="ECO:0000256" key="11">
    <source>
        <dbReference type="PIRNR" id="PIRNR003161"/>
    </source>
</evidence>
<dbReference type="InterPro" id="IPR032779">
    <property type="entry name" value="FliG_M"/>
</dbReference>
<dbReference type="GO" id="GO:0003774">
    <property type="term" value="F:cytoskeletal motor activity"/>
    <property type="evidence" value="ECO:0007669"/>
    <property type="project" value="InterPro"/>
</dbReference>
<evidence type="ECO:0000313" key="15">
    <source>
        <dbReference type="EMBL" id="TVT55111.1"/>
    </source>
</evidence>
<feature type="domain" description="Flagellar motor switch protein FliG N-terminal" evidence="14">
    <location>
        <begin position="9"/>
        <end position="110"/>
    </location>
</feature>
<dbReference type="NCBIfam" id="TIGR00207">
    <property type="entry name" value="fliG"/>
    <property type="match status" value="1"/>
</dbReference>
<dbReference type="GO" id="GO:0005886">
    <property type="term" value="C:plasma membrane"/>
    <property type="evidence" value="ECO:0007669"/>
    <property type="project" value="UniProtKB-SubCell"/>
</dbReference>
<comment type="function">
    <text evidence="10 11">FliG is one of three proteins (FliG, FliN, FliM) that forms the rotor-mounted switch complex (C ring), located at the base of the basal body. This complex interacts with the CheY and CheZ chemotaxis proteins, in addition to contacting components of the motor that determine the direction of flagellar rotation.</text>
</comment>
<dbReference type="GO" id="GO:0009425">
    <property type="term" value="C:bacterial-type flagellum basal body"/>
    <property type="evidence" value="ECO:0007669"/>
    <property type="project" value="UniProtKB-SubCell"/>
</dbReference>
<feature type="domain" description="Flagellar motor switch protein FliG C-terminal" evidence="12">
    <location>
        <begin position="225"/>
        <end position="328"/>
    </location>
</feature>
<keyword evidence="11" id="KW-0997">Cell inner membrane</keyword>
<dbReference type="EMBL" id="VMRY01000037">
    <property type="protein sequence ID" value="TVT55111.1"/>
    <property type="molecule type" value="Genomic_DNA"/>
</dbReference>
<dbReference type="FunFam" id="1.10.220.30:FF:000001">
    <property type="entry name" value="Flagellar motor switch protein FliG"/>
    <property type="match status" value="1"/>
</dbReference>
<reference evidence="15 16" key="1">
    <citation type="submission" date="2019-07" db="EMBL/GenBank/DDBJ databases">
        <title>The pathways for chlorine oxyanion respiration interact through the shared metabolite chlorate.</title>
        <authorList>
            <person name="Barnum T.P."/>
            <person name="Cheng Y."/>
            <person name="Hill K.A."/>
            <person name="Lucas L.N."/>
            <person name="Carlson H.K."/>
            <person name="Coates J.D."/>
        </authorList>
    </citation>
    <scope>NUCLEOTIDE SEQUENCE [LARGE SCALE GENOMIC DNA]</scope>
    <source>
        <strain evidence="15">BK-3</strain>
    </source>
</reference>
<keyword evidence="9 11" id="KW-0975">Bacterial flagellum</keyword>
<evidence type="ECO:0000256" key="7">
    <source>
        <dbReference type="ARBA" id="ARBA00022779"/>
    </source>
</evidence>
<organism evidence="15 16">
    <name type="scientific">Sedimenticola thiotaurini</name>
    <dbReference type="NCBI Taxonomy" id="1543721"/>
    <lineage>
        <taxon>Bacteria</taxon>
        <taxon>Pseudomonadati</taxon>
        <taxon>Pseudomonadota</taxon>
        <taxon>Gammaproteobacteria</taxon>
        <taxon>Chromatiales</taxon>
        <taxon>Sedimenticolaceae</taxon>
        <taxon>Sedimenticola</taxon>
    </lineage>
</organism>
<protein>
    <recommendedName>
        <fullName evidence="4 11">Flagellar motor switch protein FliG</fullName>
    </recommendedName>
</protein>
<dbReference type="Pfam" id="PF14841">
    <property type="entry name" value="FliG_M"/>
    <property type="match status" value="1"/>
</dbReference>
<dbReference type="SUPFAM" id="SSF48029">
    <property type="entry name" value="FliG"/>
    <property type="match status" value="2"/>
</dbReference>
<evidence type="ECO:0000259" key="12">
    <source>
        <dbReference type="Pfam" id="PF01706"/>
    </source>
</evidence>
<dbReference type="Pfam" id="PF14842">
    <property type="entry name" value="FliG_N"/>
    <property type="match status" value="1"/>
</dbReference>
<sequence length="337" mass="36782">MPAEETKKISGVERAAILMLALGEKDAASILAHMGPKEVQELGLAMANMHKVSTSQMETVMHSFVDTLRTETSLGVDSDEYIRNVLTNALGKDKAGGVIDRILLGRNSKGLEQLKWMDPRSVAELIRLEHPQIIAIVLSFLDADQAAEVLAEFPERVRPDIIMRISTLDGIQPAALQELDEILEKQFSGASNVKSSSLGGIKTAANILNLIEGSIESNIMEHVMSIDQEIAQDIQDNMFVFDNLIDVDDRGIQTLLREVASDQLLLALRGADEGLKEKIFKNMSKRAAEMLRDDLEAAPPVRLSDVEAAQKEILTVARRLADAGEIMLGGGGGEEFV</sequence>
<evidence type="ECO:0000256" key="5">
    <source>
        <dbReference type="ARBA" id="ARBA00022475"/>
    </source>
</evidence>
<dbReference type="InterPro" id="IPR000090">
    <property type="entry name" value="Flg_Motor_Flig"/>
</dbReference>
<dbReference type="PANTHER" id="PTHR30534">
    <property type="entry name" value="FLAGELLAR MOTOR SWITCH PROTEIN FLIG"/>
    <property type="match status" value="1"/>
</dbReference>
<dbReference type="Gene3D" id="1.10.220.30">
    <property type="match status" value="3"/>
</dbReference>
<keyword evidence="8 11" id="KW-0472">Membrane</keyword>
<evidence type="ECO:0000256" key="3">
    <source>
        <dbReference type="ARBA" id="ARBA00010299"/>
    </source>
</evidence>
<dbReference type="GO" id="GO:0006935">
    <property type="term" value="P:chemotaxis"/>
    <property type="evidence" value="ECO:0007669"/>
    <property type="project" value="UniProtKB-KW"/>
</dbReference>
<evidence type="ECO:0000313" key="16">
    <source>
        <dbReference type="Proteomes" id="UP000317355"/>
    </source>
</evidence>
<proteinExistence type="inferred from homology"/>
<accession>A0A558D272</accession>
<dbReference type="InterPro" id="IPR028263">
    <property type="entry name" value="FliG_N"/>
</dbReference>
<feature type="domain" description="Flagellar motor switch protein FliG middle" evidence="13">
    <location>
        <begin position="119"/>
        <end position="191"/>
    </location>
</feature>
<evidence type="ECO:0000256" key="9">
    <source>
        <dbReference type="ARBA" id="ARBA00023143"/>
    </source>
</evidence>
<evidence type="ECO:0000256" key="10">
    <source>
        <dbReference type="ARBA" id="ARBA00025598"/>
    </source>
</evidence>
<keyword evidence="15" id="KW-0969">Cilium</keyword>
<evidence type="ECO:0000256" key="8">
    <source>
        <dbReference type="ARBA" id="ARBA00023136"/>
    </source>
</evidence>
<dbReference type="InterPro" id="IPR011002">
    <property type="entry name" value="FliG_a-hlx"/>
</dbReference>
<dbReference type="PRINTS" id="PR00954">
    <property type="entry name" value="FLGMOTORFLIG"/>
</dbReference>
<keyword evidence="7 11" id="KW-0283">Flagellar rotation</keyword>
<comment type="subcellular location">
    <subcellularLocation>
        <location evidence="1 11">Bacterial flagellum basal body</location>
    </subcellularLocation>
    <subcellularLocation>
        <location evidence="2 11">Cell inner membrane</location>
        <topology evidence="2 11">Peripheral membrane protein</topology>
        <orientation evidence="2 11">Cytoplasmic side</orientation>
    </subcellularLocation>
</comment>
<evidence type="ECO:0000259" key="13">
    <source>
        <dbReference type="Pfam" id="PF14841"/>
    </source>
</evidence>
<dbReference type="InterPro" id="IPR023087">
    <property type="entry name" value="Flg_Motor_Flig_C"/>
</dbReference>
<keyword evidence="5 11" id="KW-1003">Cell membrane</keyword>
<evidence type="ECO:0000256" key="1">
    <source>
        <dbReference type="ARBA" id="ARBA00004117"/>
    </source>
</evidence>
<keyword evidence="15" id="KW-0282">Flagellum</keyword>
<evidence type="ECO:0000256" key="6">
    <source>
        <dbReference type="ARBA" id="ARBA00022500"/>
    </source>
</evidence>
<dbReference type="GO" id="GO:0071973">
    <property type="term" value="P:bacterial-type flagellum-dependent cell motility"/>
    <property type="evidence" value="ECO:0007669"/>
    <property type="project" value="InterPro"/>
</dbReference>
<comment type="caution">
    <text evidence="15">The sequence shown here is derived from an EMBL/GenBank/DDBJ whole genome shotgun (WGS) entry which is preliminary data.</text>
</comment>
<dbReference type="Pfam" id="PF01706">
    <property type="entry name" value="FliG_C"/>
    <property type="match status" value="1"/>
</dbReference>
<keyword evidence="6 11" id="KW-0145">Chemotaxis</keyword>
<evidence type="ECO:0000256" key="2">
    <source>
        <dbReference type="ARBA" id="ARBA00004515"/>
    </source>
</evidence>
<name>A0A558D272_9GAMM</name>
<evidence type="ECO:0000259" key="14">
    <source>
        <dbReference type="Pfam" id="PF14842"/>
    </source>
</evidence>
<dbReference type="PIRSF" id="PIRSF003161">
    <property type="entry name" value="FliG"/>
    <property type="match status" value="1"/>
</dbReference>
<dbReference type="STRING" id="1543721.AAY24_03330"/>
<dbReference type="AlphaFoldDB" id="A0A558D272"/>
<dbReference type="Proteomes" id="UP000317355">
    <property type="component" value="Unassembled WGS sequence"/>
</dbReference>
<keyword evidence="15" id="KW-0966">Cell projection</keyword>
<dbReference type="PANTHER" id="PTHR30534:SF0">
    <property type="entry name" value="FLAGELLAR MOTOR SWITCH PROTEIN FLIG"/>
    <property type="match status" value="1"/>
</dbReference>